<dbReference type="InterPro" id="IPR040256">
    <property type="entry name" value="At4g02000-like"/>
</dbReference>
<accession>A0A6J0N8C6</accession>
<proteinExistence type="predicted"/>
<protein>
    <submittedName>
        <fullName evidence="2">Uncharacterized protein LOC108851185</fullName>
    </submittedName>
</protein>
<dbReference type="PANTHER" id="PTHR31286">
    <property type="entry name" value="GLYCINE-RICH CELL WALL STRUCTURAL PROTEIN 1.8-LIKE"/>
    <property type="match status" value="1"/>
</dbReference>
<dbReference type="KEGG" id="rsz:108851185"/>
<reference evidence="2" key="2">
    <citation type="submission" date="2025-08" db="UniProtKB">
        <authorList>
            <consortium name="RefSeq"/>
        </authorList>
    </citation>
    <scope>IDENTIFICATION</scope>
    <source>
        <tissue evidence="2">Leaf</tissue>
    </source>
</reference>
<name>A0A6J0N8C6_RAPSA</name>
<gene>
    <name evidence="2" type="primary">LOC108851185</name>
</gene>
<dbReference type="AlphaFoldDB" id="A0A6J0N8C6"/>
<dbReference type="Proteomes" id="UP000504610">
    <property type="component" value="Chromosome 4"/>
</dbReference>
<dbReference type="GeneID" id="108851185"/>
<sequence length="312" mass="36419">MNLNKVFETMSLEEEEVPFNLPDLPQYSAMEIHMVMRKRVWTFNEWSIVIDRWMEKPPVDYLKFLLVWVQLRNIPVNHYTKEAITAFGSFAGEVDVVAFDPTKAQSQEYVRVRVFFDVSRPVRKTKERRDQAAERRKKILLEKQNRELRIQPDDPLYGVLSDEQVGLDEITGRCKINPEVLQSMREYLLAAEGGEKRVREERVKNSVSELESDLARQRNFLRLEPSPVVTYEVDKDKGRVFDYGLKNVDNEEVLTRHEKQYQLVIREPTYTVSAPEHGRKQDGRELTEVFEYSTGFSSGYADANSSGTSKLK</sequence>
<dbReference type="PANTHER" id="PTHR31286:SF178">
    <property type="entry name" value="DUF4283 DOMAIN-CONTAINING PROTEIN"/>
    <property type="match status" value="1"/>
</dbReference>
<evidence type="ECO:0000313" key="2">
    <source>
        <dbReference type="RefSeq" id="XP_018480098.2"/>
    </source>
</evidence>
<keyword evidence="1" id="KW-1185">Reference proteome</keyword>
<dbReference type="RefSeq" id="XP_018480098.2">
    <property type="nucleotide sequence ID" value="XM_018624596.2"/>
</dbReference>
<reference evidence="1" key="1">
    <citation type="journal article" date="2019" name="Database">
        <title>The radish genome database (RadishGD): an integrated information resource for radish genomics.</title>
        <authorList>
            <person name="Yu H.J."/>
            <person name="Baek S."/>
            <person name="Lee Y.J."/>
            <person name="Cho A."/>
            <person name="Mun J.H."/>
        </authorList>
    </citation>
    <scope>NUCLEOTIDE SEQUENCE [LARGE SCALE GENOMIC DNA]</scope>
    <source>
        <strain evidence="1">cv. WK10039</strain>
    </source>
</reference>
<dbReference type="OrthoDB" id="1113744at2759"/>
<evidence type="ECO:0000313" key="1">
    <source>
        <dbReference type="Proteomes" id="UP000504610"/>
    </source>
</evidence>
<organism evidence="1 2">
    <name type="scientific">Raphanus sativus</name>
    <name type="common">Radish</name>
    <name type="synonym">Raphanus raphanistrum var. sativus</name>
    <dbReference type="NCBI Taxonomy" id="3726"/>
    <lineage>
        <taxon>Eukaryota</taxon>
        <taxon>Viridiplantae</taxon>
        <taxon>Streptophyta</taxon>
        <taxon>Embryophyta</taxon>
        <taxon>Tracheophyta</taxon>
        <taxon>Spermatophyta</taxon>
        <taxon>Magnoliopsida</taxon>
        <taxon>eudicotyledons</taxon>
        <taxon>Gunneridae</taxon>
        <taxon>Pentapetalae</taxon>
        <taxon>rosids</taxon>
        <taxon>malvids</taxon>
        <taxon>Brassicales</taxon>
        <taxon>Brassicaceae</taxon>
        <taxon>Brassiceae</taxon>
        <taxon>Raphanus</taxon>
    </lineage>
</organism>